<reference evidence="1" key="1">
    <citation type="submission" date="2023-03" db="EMBL/GenBank/DDBJ databases">
        <title>Massive genome expansion in bonnet fungi (Mycena s.s.) driven by repeated elements and novel gene families across ecological guilds.</title>
        <authorList>
            <consortium name="Lawrence Berkeley National Laboratory"/>
            <person name="Harder C.B."/>
            <person name="Miyauchi S."/>
            <person name="Viragh M."/>
            <person name="Kuo A."/>
            <person name="Thoen E."/>
            <person name="Andreopoulos B."/>
            <person name="Lu D."/>
            <person name="Skrede I."/>
            <person name="Drula E."/>
            <person name="Henrissat B."/>
            <person name="Morin E."/>
            <person name="Kohler A."/>
            <person name="Barry K."/>
            <person name="LaButti K."/>
            <person name="Morin E."/>
            <person name="Salamov A."/>
            <person name="Lipzen A."/>
            <person name="Mereny Z."/>
            <person name="Hegedus B."/>
            <person name="Baldrian P."/>
            <person name="Stursova M."/>
            <person name="Weitz H."/>
            <person name="Taylor A."/>
            <person name="Grigoriev I.V."/>
            <person name="Nagy L.G."/>
            <person name="Martin F."/>
            <person name="Kauserud H."/>
        </authorList>
    </citation>
    <scope>NUCLEOTIDE SEQUENCE</scope>
    <source>
        <strain evidence="1">CBHHK002</strain>
    </source>
</reference>
<evidence type="ECO:0000313" key="1">
    <source>
        <dbReference type="EMBL" id="KAJ7347217.1"/>
    </source>
</evidence>
<comment type="caution">
    <text evidence="1">The sequence shown here is derived from an EMBL/GenBank/DDBJ whole genome shotgun (WGS) entry which is preliminary data.</text>
</comment>
<dbReference type="EMBL" id="JARIHO010000019">
    <property type="protein sequence ID" value="KAJ7347217.1"/>
    <property type="molecule type" value="Genomic_DNA"/>
</dbReference>
<dbReference type="Proteomes" id="UP001218218">
    <property type="component" value="Unassembled WGS sequence"/>
</dbReference>
<proteinExistence type="predicted"/>
<evidence type="ECO:0000313" key="2">
    <source>
        <dbReference type="Proteomes" id="UP001218218"/>
    </source>
</evidence>
<gene>
    <name evidence="1" type="ORF">DFH08DRAFT_960567</name>
</gene>
<dbReference type="AlphaFoldDB" id="A0AAD7A0P2"/>
<sequence>MPIDLGSKPMYLGRLPSRPGSDSKLFSILHGPSAYGRFLAGYARDASVWRCLPMSLTVIAALAMPFSCTITDARLPLRAPPRLSLDPARTLPAPRCFSRLSALGSRLSAFRAPTWLSTIHAV</sequence>
<accession>A0AAD7A0P2</accession>
<organism evidence="1 2">
    <name type="scientific">Mycena albidolilacea</name>
    <dbReference type="NCBI Taxonomy" id="1033008"/>
    <lineage>
        <taxon>Eukaryota</taxon>
        <taxon>Fungi</taxon>
        <taxon>Dikarya</taxon>
        <taxon>Basidiomycota</taxon>
        <taxon>Agaricomycotina</taxon>
        <taxon>Agaricomycetes</taxon>
        <taxon>Agaricomycetidae</taxon>
        <taxon>Agaricales</taxon>
        <taxon>Marasmiineae</taxon>
        <taxon>Mycenaceae</taxon>
        <taxon>Mycena</taxon>
    </lineage>
</organism>
<protein>
    <submittedName>
        <fullName evidence="1">Uncharacterized protein</fullName>
    </submittedName>
</protein>
<keyword evidence="2" id="KW-1185">Reference proteome</keyword>
<name>A0AAD7A0P2_9AGAR</name>